<evidence type="ECO:0000256" key="8">
    <source>
        <dbReference type="PIRSR" id="PIRSR026534-3"/>
    </source>
</evidence>
<comment type="caution">
    <text evidence="11">The sequence shown here is derived from an EMBL/GenBank/DDBJ whole genome shotgun (WGS) entry which is preliminary data.</text>
</comment>
<dbReference type="SUPFAM" id="SSF75005">
    <property type="entry name" value="Arabinanase/levansucrase/invertase"/>
    <property type="match status" value="1"/>
</dbReference>
<reference evidence="11 12" key="1">
    <citation type="journal article" date="2016" name="Environ. Microbiol.">
        <title>Effector profiles distinguish formae speciales of Fusarium oxysporum.</title>
        <authorList>
            <person name="van Dam P."/>
            <person name="Fokkens L."/>
            <person name="Schmidt S.M."/>
            <person name="Linmans J.H."/>
            <person name="Kistler H.C."/>
            <person name="Ma L.J."/>
            <person name="Rep M."/>
        </authorList>
    </citation>
    <scope>NUCLEOTIDE SEQUENCE [LARGE SCALE GENOMIC DNA]</scope>
    <source>
        <strain evidence="11 12">Forc016</strain>
    </source>
</reference>
<evidence type="ECO:0000256" key="9">
    <source>
        <dbReference type="PIRSR" id="PIRSR606710-1"/>
    </source>
</evidence>
<evidence type="ECO:0000256" key="2">
    <source>
        <dbReference type="ARBA" id="ARBA00004834"/>
    </source>
</evidence>
<comment type="catalytic activity">
    <reaction evidence="1 7">
        <text>Endohydrolysis of (1-&gt;5)-alpha-arabinofuranosidic linkages in (1-&gt;5)-arabinans.</text>
        <dbReference type="EC" id="3.2.1.99"/>
    </reaction>
</comment>
<dbReference type="Gene3D" id="2.115.10.20">
    <property type="entry name" value="Glycosyl hydrolase domain, family 43"/>
    <property type="match status" value="1"/>
</dbReference>
<comment type="pathway">
    <text evidence="2 7">Glycan metabolism; L-arabinan degradation.</text>
</comment>
<feature type="site" description="Important for substrate recognition" evidence="8">
    <location>
        <position position="280"/>
    </location>
</feature>
<evidence type="ECO:0000313" key="12">
    <source>
        <dbReference type="Proteomes" id="UP000219602"/>
    </source>
</evidence>
<evidence type="ECO:0000313" key="11">
    <source>
        <dbReference type="EMBL" id="PCD26071.1"/>
    </source>
</evidence>
<dbReference type="STRING" id="327505.A0A2H3G5X9"/>
<evidence type="ECO:0000256" key="6">
    <source>
        <dbReference type="ARBA" id="ARBA00023295"/>
    </source>
</evidence>
<keyword evidence="10" id="KW-0732">Signal</keyword>
<dbReference type="InterPro" id="IPR016840">
    <property type="entry name" value="Glyco_hydro_43_endo_a_Ara-ase"/>
</dbReference>
<evidence type="ECO:0000256" key="3">
    <source>
        <dbReference type="ARBA" id="ARBA00009865"/>
    </source>
</evidence>
<sequence length="320" mass="34863">MVSLRIFAVGSMLAFGAMANSMFARADVNPDPVRGDTFIHDPTVVKKPDGTYLAAFTSNGVGLKVSSDRTTWRDVGAAFPNGAPWTIPYTKGDRNLWAPDLSYHNGQYYMYYSASSFGTSRSAIFLATSKTGASGSWTNQGLIIESFDNSNFNAIDPNLFVDSDGKWWLTFGSFWSGIKLTQLNPKTGKPINKNNLTSIAARPQNGGAIEAPYITKHGNFYYLWAAFDSCCKGTASTYRTMVGRSSKVTGPYADSTGKPMMQGGGNQLLASHGNIHGPGHPAVYTDKDNDVLVYHYYNAAGIAQLGINQIRYVNDWPTVY</sequence>
<evidence type="ECO:0000256" key="7">
    <source>
        <dbReference type="PIRNR" id="PIRNR026534"/>
    </source>
</evidence>
<feature type="active site" description="Proton donor" evidence="9">
    <location>
        <position position="210"/>
    </location>
</feature>
<dbReference type="InterPro" id="IPR050727">
    <property type="entry name" value="GH43_arabinanases"/>
</dbReference>
<name>A0A2H3G5X9_FUSOX</name>
<dbReference type="AlphaFoldDB" id="A0A2H3G5X9"/>
<evidence type="ECO:0000256" key="10">
    <source>
        <dbReference type="SAM" id="SignalP"/>
    </source>
</evidence>
<dbReference type="EMBL" id="MABQ02000009">
    <property type="protein sequence ID" value="PCD26071.1"/>
    <property type="molecule type" value="Genomic_DNA"/>
</dbReference>
<keyword evidence="5 7" id="KW-0378">Hydrolase</keyword>
<dbReference type="GO" id="GO:0046558">
    <property type="term" value="F:arabinan endo-1,5-alpha-L-arabinosidase activity"/>
    <property type="evidence" value="ECO:0007669"/>
    <property type="project" value="UniProtKB-EC"/>
</dbReference>
<comment type="similarity">
    <text evidence="3 7">Belongs to the glycosyl hydrolase 43 family.</text>
</comment>
<dbReference type="PANTHER" id="PTHR43301:SF3">
    <property type="entry name" value="ARABINAN ENDO-1,5-ALPHA-L-ARABINOSIDASE A-RELATED"/>
    <property type="match status" value="1"/>
</dbReference>
<keyword evidence="6 7" id="KW-0326">Glycosidase</keyword>
<feature type="chain" id="PRO_5013944191" description="Arabinan endo-1,5-alpha-L-arabinosidase" evidence="10">
    <location>
        <begin position="20"/>
        <end position="320"/>
    </location>
</feature>
<dbReference type="Proteomes" id="UP000219602">
    <property type="component" value="Chromosome 11"/>
</dbReference>
<dbReference type="CDD" id="cd08998">
    <property type="entry name" value="GH43_Arb43a-like"/>
    <property type="match status" value="1"/>
</dbReference>
<dbReference type="EC" id="3.2.1.99" evidence="4 7"/>
<dbReference type="Pfam" id="PF04616">
    <property type="entry name" value="Glyco_hydro_43"/>
    <property type="match status" value="1"/>
</dbReference>
<dbReference type="InterPro" id="IPR006710">
    <property type="entry name" value="Glyco_hydro_43"/>
</dbReference>
<gene>
    <name evidence="11" type="ORF">AU210_012503</name>
</gene>
<organism evidence="11 12">
    <name type="scientific">Fusarium oxysporum f. sp. radicis-cucumerinum</name>
    <dbReference type="NCBI Taxonomy" id="327505"/>
    <lineage>
        <taxon>Eukaryota</taxon>
        <taxon>Fungi</taxon>
        <taxon>Dikarya</taxon>
        <taxon>Ascomycota</taxon>
        <taxon>Pezizomycotina</taxon>
        <taxon>Sordariomycetes</taxon>
        <taxon>Hypocreomycetidae</taxon>
        <taxon>Hypocreales</taxon>
        <taxon>Nectriaceae</taxon>
        <taxon>Fusarium</taxon>
        <taxon>Fusarium oxysporum species complex</taxon>
    </lineage>
</organism>
<reference evidence="11 12" key="2">
    <citation type="journal article" date="2017" name="Sci. Rep.">
        <title>A mobile pathogenicity chromosome in Fusarium oxysporum for infection of multiple cucurbit species.</title>
        <authorList>
            <person name="van Dam P."/>
            <person name="Fokkens L."/>
            <person name="Ayukawa Y."/>
            <person name="van der Gragt M."/>
            <person name="Ter Horst A."/>
            <person name="Brankovics B."/>
            <person name="Houterman P.M."/>
            <person name="Arie T."/>
            <person name="Rep M."/>
        </authorList>
    </citation>
    <scope>NUCLEOTIDE SEQUENCE [LARGE SCALE GENOMIC DNA]</scope>
    <source>
        <strain evidence="11 12">Forc016</strain>
    </source>
</reference>
<dbReference type="UniPathway" id="UPA00667"/>
<protein>
    <recommendedName>
        <fullName evidence="4 7">Arabinan endo-1,5-alpha-L-arabinosidase</fullName>
        <ecNumber evidence="4 7">3.2.1.99</ecNumber>
    </recommendedName>
</protein>
<evidence type="ECO:0000256" key="5">
    <source>
        <dbReference type="ARBA" id="ARBA00022801"/>
    </source>
</evidence>
<dbReference type="PANTHER" id="PTHR43301">
    <property type="entry name" value="ARABINAN ENDO-1,5-ALPHA-L-ARABINOSIDASE"/>
    <property type="match status" value="1"/>
</dbReference>
<feature type="signal peptide" evidence="10">
    <location>
        <begin position="1"/>
        <end position="19"/>
    </location>
</feature>
<accession>A0A2H3G5X9</accession>
<dbReference type="PIRSF" id="PIRSF026534">
    <property type="entry name" value="Endo_alpha-L-arabinosidase"/>
    <property type="match status" value="1"/>
</dbReference>
<feature type="active site" description="Proton acceptor" evidence="9">
    <location>
        <position position="41"/>
    </location>
</feature>
<feature type="site" description="Important for catalytic activity, responsible for pKa modulation of the active site Glu and correct orientation of both the proton donor and substrate" evidence="8">
    <location>
        <position position="156"/>
    </location>
</feature>
<evidence type="ECO:0000256" key="1">
    <source>
        <dbReference type="ARBA" id="ARBA00000375"/>
    </source>
</evidence>
<evidence type="ECO:0000256" key="4">
    <source>
        <dbReference type="ARBA" id="ARBA00012586"/>
    </source>
</evidence>
<dbReference type="GO" id="GO:0031222">
    <property type="term" value="P:arabinan catabolic process"/>
    <property type="evidence" value="ECO:0007669"/>
    <property type="project" value="UniProtKB-UniPathway"/>
</dbReference>
<proteinExistence type="inferred from homology"/>
<dbReference type="InterPro" id="IPR023296">
    <property type="entry name" value="Glyco_hydro_beta-prop_sf"/>
</dbReference>